<organism evidence="1 2">
    <name type="scientific">Hucho hucho</name>
    <name type="common">huchen</name>
    <dbReference type="NCBI Taxonomy" id="62062"/>
    <lineage>
        <taxon>Eukaryota</taxon>
        <taxon>Metazoa</taxon>
        <taxon>Chordata</taxon>
        <taxon>Craniata</taxon>
        <taxon>Vertebrata</taxon>
        <taxon>Euteleostomi</taxon>
        <taxon>Actinopterygii</taxon>
        <taxon>Neopterygii</taxon>
        <taxon>Teleostei</taxon>
        <taxon>Protacanthopterygii</taxon>
        <taxon>Salmoniformes</taxon>
        <taxon>Salmonidae</taxon>
        <taxon>Salmoninae</taxon>
        <taxon>Hucho</taxon>
    </lineage>
</organism>
<dbReference type="Proteomes" id="UP000314982">
    <property type="component" value="Unassembled WGS sequence"/>
</dbReference>
<protein>
    <submittedName>
        <fullName evidence="1">Uncharacterized protein</fullName>
    </submittedName>
</protein>
<reference evidence="1" key="3">
    <citation type="submission" date="2025-09" db="UniProtKB">
        <authorList>
            <consortium name="Ensembl"/>
        </authorList>
    </citation>
    <scope>IDENTIFICATION</scope>
</reference>
<reference evidence="2" key="1">
    <citation type="submission" date="2018-06" db="EMBL/GenBank/DDBJ databases">
        <title>Genome assembly of Danube salmon.</title>
        <authorList>
            <person name="Macqueen D.J."/>
            <person name="Gundappa M.K."/>
        </authorList>
    </citation>
    <scope>NUCLEOTIDE SEQUENCE [LARGE SCALE GENOMIC DNA]</scope>
</reference>
<dbReference type="AlphaFoldDB" id="A0A4W5KXE4"/>
<reference evidence="1" key="2">
    <citation type="submission" date="2025-08" db="UniProtKB">
        <authorList>
            <consortium name="Ensembl"/>
        </authorList>
    </citation>
    <scope>IDENTIFICATION</scope>
</reference>
<proteinExistence type="predicted"/>
<dbReference type="Ensembl" id="ENSHHUT00000016406.1">
    <property type="protein sequence ID" value="ENSHHUP00000015849.1"/>
    <property type="gene ID" value="ENSHHUG00000009864.1"/>
</dbReference>
<accession>A0A4W5KXE4</accession>
<evidence type="ECO:0000313" key="2">
    <source>
        <dbReference type="Proteomes" id="UP000314982"/>
    </source>
</evidence>
<keyword evidence="2" id="KW-1185">Reference proteome</keyword>
<sequence>MQSRLSFRFVQDILDFRVFFLGKIFLSSLPSGKTERGSYSYGRDSNLHGCHQLL</sequence>
<name>A0A4W5KXE4_9TELE</name>
<evidence type="ECO:0000313" key="1">
    <source>
        <dbReference type="Ensembl" id="ENSHHUP00000015849.1"/>
    </source>
</evidence>